<reference evidence="2 3" key="1">
    <citation type="submission" date="2018-11" db="EMBL/GenBank/DDBJ databases">
        <title>Multidrug-resistant genes are associated with an 42-kb island TGI1 carrying a complex class 1 integron in a Trueperella pyogenes.</title>
        <authorList>
            <person name="Dong W."/>
        </authorList>
    </citation>
    <scope>NUCLEOTIDE SEQUENCE [LARGE SCALE GENOMIC DNA]</scope>
    <source>
        <strain evidence="2 3">TP4</strain>
    </source>
</reference>
<dbReference type="InterPro" id="IPR050523">
    <property type="entry name" value="AKR_Detox_Biosynth"/>
</dbReference>
<dbReference type="GO" id="GO:0005829">
    <property type="term" value="C:cytosol"/>
    <property type="evidence" value="ECO:0007669"/>
    <property type="project" value="TreeGrafter"/>
</dbReference>
<dbReference type="PANTHER" id="PTHR43364">
    <property type="entry name" value="NADH-SPECIFIC METHYLGLYOXAL REDUCTASE-RELATED"/>
    <property type="match status" value="1"/>
</dbReference>
<dbReference type="Gene3D" id="3.20.20.100">
    <property type="entry name" value="NADP-dependent oxidoreductase domain"/>
    <property type="match status" value="1"/>
</dbReference>
<dbReference type="InterPro" id="IPR036812">
    <property type="entry name" value="NAD(P)_OxRdtase_dom_sf"/>
</dbReference>
<dbReference type="AlphaFoldDB" id="A0A3S9QP73"/>
<gene>
    <name evidence="2" type="ORF">EBQ10_01600</name>
</gene>
<dbReference type="Proteomes" id="UP000275951">
    <property type="component" value="Chromosome"/>
</dbReference>
<proteinExistence type="predicted"/>
<evidence type="ECO:0000313" key="3">
    <source>
        <dbReference type="Proteomes" id="UP000275951"/>
    </source>
</evidence>
<feature type="domain" description="NADP-dependent oxidoreductase" evidence="1">
    <location>
        <begin position="62"/>
        <end position="356"/>
    </location>
</feature>
<accession>A0A3S9QP73</accession>
<evidence type="ECO:0000313" key="2">
    <source>
        <dbReference type="EMBL" id="AZR07788.1"/>
    </source>
</evidence>
<dbReference type="PANTHER" id="PTHR43364:SF18">
    <property type="entry name" value="OXIDOREDUCTASE"/>
    <property type="match status" value="1"/>
</dbReference>
<dbReference type="Pfam" id="PF00248">
    <property type="entry name" value="Aldo_ket_red"/>
    <property type="match status" value="1"/>
</dbReference>
<dbReference type="SUPFAM" id="SSF51430">
    <property type="entry name" value="NAD(P)-linked oxidoreductase"/>
    <property type="match status" value="1"/>
</dbReference>
<evidence type="ECO:0000259" key="1">
    <source>
        <dbReference type="Pfam" id="PF00248"/>
    </source>
</evidence>
<dbReference type="OrthoDB" id="9768793at2"/>
<dbReference type="InterPro" id="IPR023210">
    <property type="entry name" value="NADP_OxRdtase_dom"/>
</dbReference>
<dbReference type="CDD" id="cd06660">
    <property type="entry name" value="AKR_SF"/>
    <property type="match status" value="1"/>
</dbReference>
<protein>
    <submittedName>
        <fullName evidence="2">Aldo/keto reductase</fullName>
    </submittedName>
</protein>
<sequence>MRRCAEEEIGKNSVRPCTIPKIIASKIPTRPSLNRVHPRSWVRLWDMKHTFLGASGLRMGHLGLGTLTWGRDTDIDDANKMVAALLDHGGTTIDISPVYGDGLAAQVLGSVFDGGVDRSEVVVVAHAGEFYHDDGVRFNGGLGALTASLHTTLAELRTTYVDVLQVAAPDPRIAIEEQLDCLAQMVRSGAARYIGLANHPAWRVARAAQYLKDHHLPALSAIGAEYSVLQRRPAGDLTAVAREYGLGIIAQAPLAGGVLTGKYRHTIPATSRAATEHLSATVDPYLEDKPRRMVEAVVKAADGLGRTPADVSLAWLLNQPQVTTALIGARTYAQFEQVLSLEIEPLPAPVAQAISEI</sequence>
<dbReference type="EMBL" id="CP033905">
    <property type="protein sequence ID" value="AZR07788.1"/>
    <property type="molecule type" value="Genomic_DNA"/>
</dbReference>
<organism evidence="2 3">
    <name type="scientific">Trueperella pyogenes</name>
    <dbReference type="NCBI Taxonomy" id="1661"/>
    <lineage>
        <taxon>Bacteria</taxon>
        <taxon>Bacillati</taxon>
        <taxon>Actinomycetota</taxon>
        <taxon>Actinomycetes</taxon>
        <taxon>Actinomycetales</taxon>
        <taxon>Actinomycetaceae</taxon>
        <taxon>Trueperella</taxon>
    </lineage>
</organism>
<name>A0A3S9QP73_9ACTO</name>